<dbReference type="RefSeq" id="WP_316414311.1">
    <property type="nucleotide sequence ID" value="NZ_AP027080.1"/>
</dbReference>
<gene>
    <name evidence="1" type="ORF">METEAL_05950</name>
</gene>
<dbReference type="NCBIfam" id="NF040692">
    <property type="entry name" value="recomb_assoc"/>
    <property type="match status" value="1"/>
</dbReference>
<evidence type="ECO:0000313" key="2">
    <source>
        <dbReference type="Proteomes" id="UP001238179"/>
    </source>
</evidence>
<dbReference type="EMBL" id="AP027080">
    <property type="protein sequence ID" value="BDU71421.1"/>
    <property type="molecule type" value="Genomic_DNA"/>
</dbReference>
<sequence>MPFTTDIHPEDVLAALLAKGPRAQVQRTLNRIHEICRKQHETGSRDFSLATIGRLCEQQGIFKGRILYNVTSRDYKDLILAWGAYVGPPVAPPPKALASHGYLMRIEDPAIRSIMQAIIAERDNLKAQVNHLKATRVETVDMRPIGATVVPTPKGTPIAILEMAAQLTEPERDALKAAISPEFLGNEGWTEGERGEIRKGKRVIYQFGYATAIRKILGK</sequence>
<dbReference type="AlphaFoldDB" id="A0AA48K7R3"/>
<reference evidence="2" key="1">
    <citation type="journal article" date="2023" name="Int. J. Syst. Evol. Microbiol.">
        <title>Mesoterricola silvestris gen. nov., sp. nov., Mesoterricola sediminis sp. nov., Geothrix oryzae sp. nov., Geothrix edaphica sp. nov., Geothrix rubra sp. nov., and Geothrix limicola sp. nov., six novel members of Acidobacteriota isolated from soils.</title>
        <authorList>
            <person name="Itoh H."/>
            <person name="Sugisawa Y."/>
            <person name="Mise K."/>
            <person name="Xu Z."/>
            <person name="Kuniyasu M."/>
            <person name="Ushijima N."/>
            <person name="Kawano K."/>
            <person name="Kobayashi E."/>
            <person name="Shiratori Y."/>
            <person name="Masuda Y."/>
            <person name="Senoo K."/>
        </authorList>
    </citation>
    <scope>NUCLEOTIDE SEQUENCE [LARGE SCALE GENOMIC DNA]</scope>
    <source>
        <strain evidence="2">W79</strain>
    </source>
</reference>
<proteinExistence type="predicted"/>
<protein>
    <submittedName>
        <fullName evidence="1">Uncharacterized protein</fullName>
    </submittedName>
</protein>
<organism evidence="1 2">
    <name type="scientific">Mesoterricola silvestris</name>
    <dbReference type="NCBI Taxonomy" id="2927979"/>
    <lineage>
        <taxon>Bacteria</taxon>
        <taxon>Pseudomonadati</taxon>
        <taxon>Acidobacteriota</taxon>
        <taxon>Holophagae</taxon>
        <taxon>Holophagales</taxon>
        <taxon>Holophagaceae</taxon>
        <taxon>Mesoterricola</taxon>
    </lineage>
</organism>
<evidence type="ECO:0000313" key="1">
    <source>
        <dbReference type="EMBL" id="BDU71421.1"/>
    </source>
</evidence>
<dbReference type="InterPro" id="IPR048061">
    <property type="entry name" value="GmtX-like"/>
</dbReference>
<keyword evidence="2" id="KW-1185">Reference proteome</keyword>
<name>A0AA48K7R3_9BACT</name>
<dbReference type="Proteomes" id="UP001238179">
    <property type="component" value="Chromosome"/>
</dbReference>
<dbReference type="KEGG" id="msil:METEAL_05950"/>
<accession>A0AA48K7R3</accession>